<organism evidence="1">
    <name type="scientific">virus sp. ct1Uu26</name>
    <dbReference type="NCBI Taxonomy" id="2826789"/>
    <lineage>
        <taxon>Viruses</taxon>
    </lineage>
</organism>
<sequence>MVKMNIRNGKLPNETLIKLHAVLMVMRAFHSEFDDNKAIQKALELGVVSSVN</sequence>
<accession>A0A8S5R8U9</accession>
<evidence type="ECO:0000313" key="1">
    <source>
        <dbReference type="EMBL" id="DAE27505.1"/>
    </source>
</evidence>
<dbReference type="EMBL" id="BK015840">
    <property type="protein sequence ID" value="DAE27505.1"/>
    <property type="molecule type" value="Genomic_DNA"/>
</dbReference>
<proteinExistence type="predicted"/>
<name>A0A8S5R8U9_9VIRU</name>
<reference evidence="1" key="1">
    <citation type="journal article" date="2021" name="Proc. Natl. Acad. Sci. U.S.A.">
        <title>A Catalog of Tens of Thousands of Viruses from Human Metagenomes Reveals Hidden Associations with Chronic Diseases.</title>
        <authorList>
            <person name="Tisza M.J."/>
            <person name="Buck C.B."/>
        </authorList>
    </citation>
    <scope>NUCLEOTIDE SEQUENCE</scope>
    <source>
        <strain evidence="1">Ct1Uu26</strain>
    </source>
</reference>
<protein>
    <submittedName>
        <fullName evidence="1">Uncharacterized protein</fullName>
    </submittedName>
</protein>